<dbReference type="EnsemblPlants" id="Kaladp0078s0008.1.v1.1">
    <property type="protein sequence ID" value="Kaladp0078s0008.1.v1.1.CDS.1"/>
    <property type="gene ID" value="Kaladp0078s0008.v1.1"/>
</dbReference>
<sequence>MATCAAQSAYLCFLLAVLLGISLSSSSRVVKNSAEVTHQAGLHPQQPTTNSEDDENLGKLEIGQGIGIDKGLKIGSGIGLGVGEGFGSAGGLGLGIGFGQGSGGGGSGLAQGVGYGSGGGGGGGLGQGVGYGSGGGGGSGLGEGIGGDPGCPTECFECRQSLSGICCPYEEVVGEACPPQCFECAHSVSGRCCPFEVTTQLHHRPISHAAQKTVVDASAPLATLH</sequence>
<feature type="chain" id="PRO_5029914149" evidence="2">
    <location>
        <begin position="27"/>
        <end position="225"/>
    </location>
</feature>
<dbReference type="Gramene" id="Kaladp0078s0008.1.v1.1">
    <property type="protein sequence ID" value="Kaladp0078s0008.1.v1.1.CDS.1"/>
    <property type="gene ID" value="Kaladp0078s0008.v1.1"/>
</dbReference>
<name>A0A7N0UP20_KALFE</name>
<dbReference type="OMA" id="HRPISHA"/>
<organism evidence="3 4">
    <name type="scientific">Kalanchoe fedtschenkoi</name>
    <name type="common">Lavender scallops</name>
    <name type="synonym">South American air plant</name>
    <dbReference type="NCBI Taxonomy" id="63787"/>
    <lineage>
        <taxon>Eukaryota</taxon>
        <taxon>Viridiplantae</taxon>
        <taxon>Streptophyta</taxon>
        <taxon>Embryophyta</taxon>
        <taxon>Tracheophyta</taxon>
        <taxon>Spermatophyta</taxon>
        <taxon>Magnoliopsida</taxon>
        <taxon>eudicotyledons</taxon>
        <taxon>Gunneridae</taxon>
        <taxon>Pentapetalae</taxon>
        <taxon>Saxifragales</taxon>
        <taxon>Crassulaceae</taxon>
        <taxon>Kalanchoe</taxon>
    </lineage>
</organism>
<accession>A0A7N0UP20</accession>
<dbReference type="AlphaFoldDB" id="A0A7N0UP20"/>
<reference evidence="3" key="1">
    <citation type="submission" date="2021-01" db="UniProtKB">
        <authorList>
            <consortium name="EnsemblPlants"/>
        </authorList>
    </citation>
    <scope>IDENTIFICATION</scope>
</reference>
<proteinExistence type="predicted"/>
<feature type="signal peptide" evidence="2">
    <location>
        <begin position="1"/>
        <end position="26"/>
    </location>
</feature>
<protein>
    <submittedName>
        <fullName evidence="3">Uncharacterized protein</fullName>
    </submittedName>
</protein>
<dbReference type="Proteomes" id="UP000594263">
    <property type="component" value="Unplaced"/>
</dbReference>
<evidence type="ECO:0000256" key="2">
    <source>
        <dbReference type="SAM" id="SignalP"/>
    </source>
</evidence>
<evidence type="ECO:0000256" key="1">
    <source>
        <dbReference type="SAM" id="MobiDB-lite"/>
    </source>
</evidence>
<evidence type="ECO:0000313" key="3">
    <source>
        <dbReference type="EnsemblPlants" id="Kaladp0078s0008.1.v1.1.CDS.1"/>
    </source>
</evidence>
<feature type="region of interest" description="Disordered" evidence="1">
    <location>
        <begin position="37"/>
        <end position="56"/>
    </location>
</feature>
<keyword evidence="2" id="KW-0732">Signal</keyword>
<evidence type="ECO:0000313" key="4">
    <source>
        <dbReference type="Proteomes" id="UP000594263"/>
    </source>
</evidence>
<keyword evidence="4" id="KW-1185">Reference proteome</keyword>